<feature type="compositionally biased region" description="Basic and acidic residues" evidence="8">
    <location>
        <begin position="165"/>
        <end position="179"/>
    </location>
</feature>
<name>A0AA36D5R5_9BILA</name>
<dbReference type="PROSITE" id="PS00517">
    <property type="entry name" value="RNASE_3_1"/>
    <property type="match status" value="2"/>
</dbReference>
<comment type="caution">
    <text evidence="11">The sequence shown here is derived from an EMBL/GenBank/DDBJ whole genome shotgun (WGS) entry which is preliminary data.</text>
</comment>
<evidence type="ECO:0000256" key="5">
    <source>
        <dbReference type="ARBA" id="ARBA00022884"/>
    </source>
</evidence>
<sequence length="1223" mass="139103">MDRRYGEQGQRYNGNNQMPPRPIPGLMDNNYYPQMPPVMPSFQQLPMPFNPQQGYQPVYPAPHQTYQVNPPRHPYQASSAAPQAPSDEAPEKAEDSKKRRKRKRKVELETTSDQQSLGTNLYALSEEARLRRERQRKEESPPPPPPSSPPPPPPPDDEGGAEDAGNSKDGIEEKKEAGFCRLTEEDFANFDEEWGAELENTETHIDDEAMKVRAVNERCFLVNAERYVKNEDGATLPTYLGQQIVEKFEREVKKVCEAARRDRPDVPRPPSPSLHLKCKCGQGSDYDSSDQSEPEEDDASESSAESSIEREVARKKNHPAAVSPEIAFNETGQANDGPLCRCSINAAKAGIRHGCFAGETAIPKCSSNSKLHHYLLSLSPLPTIQLKNPGALVHEDRQYRLEGFSIYLHKPLPDPLPKMPVTDFQGEATFEFLKEDDDLKIGTVYEMDLIRDYLFDDVFEFLDEWRYPRGTTADSSCSIYHIAPRYINRDRGDSPRILPLALVLSNYIAQFNTPLRSLLPAQLDEKILGRTKYSVRDRIVINPAMRPTSLRIDLVDVTGETPVNWKVTHFAQRPTAYTLHGRPEYQKAVRRLARIRKMFRNRKVAPTTEEKELAARLESEIARLDNESAQRRDKQVLLDIDGYRDTGLRCDMIHYALHVVLAMHHVRYHWSLATLESAIGYHFRDRTLIELAFTHSSYRKNYGQNPDHARNAQANLGIRVRGQALEANRKQPASGRRKGLTTLQQTMAREGSKRIEQSVMCQNERLEFLGDAVVEFMTTVHLYFCFPRLQEGGLATYRTALVQNRNLAQLAGRLHLDHWMLFAHGGDLCHEADMKHAMANAFEAFMAAVFLDGGVEHCDRIYAKVMFAQDPVILERWVNYPEHPLKVEHPETDRHLIQTIPTLQKLAEFEEKSGFHFQHIRLLAKAFTRRNVPMNDLTRGHNQRLEFLGDSVLQLIVSDFLYKHFPSHQEGHLSLLRTCLVSNNALSIVCDDLGLVEFLIEPQRRSQKNSSLKTKDKADIVEALIGAVYVDRGWDYCRVICRVCFFPRLKYFIRNDNWNDPKSRLQQACLALRCPGDAPIPIYRKISETGPTNTRLYTVIVSFRDKRLAEGVGSTVQLAEMDAAEKALETHAEQFRLASEQHAKSGRRRGGAGRREAAPPANKRPTPTAPRVNLLDLQLAPPTEMLNALYQQQYQMPIYGHPPPAFQQIPPGPGPPPYRPTTH</sequence>
<dbReference type="GO" id="GO:0004525">
    <property type="term" value="F:ribonuclease III activity"/>
    <property type="evidence" value="ECO:0007669"/>
    <property type="project" value="InterPro"/>
</dbReference>
<dbReference type="CDD" id="cd19877">
    <property type="entry name" value="DSRM_RNAse_III_meta_like"/>
    <property type="match status" value="1"/>
</dbReference>
<evidence type="ECO:0000256" key="3">
    <source>
        <dbReference type="ARBA" id="ARBA00022759"/>
    </source>
</evidence>
<proteinExistence type="inferred from homology"/>
<feature type="region of interest" description="Disordered" evidence="8">
    <location>
        <begin position="260"/>
        <end position="329"/>
    </location>
</feature>
<comment type="similarity">
    <text evidence="1">Belongs to the ribonuclease III family.</text>
</comment>
<evidence type="ECO:0000256" key="4">
    <source>
        <dbReference type="ARBA" id="ARBA00022801"/>
    </source>
</evidence>
<dbReference type="InterPro" id="IPR058938">
    <property type="entry name" value="Helical_CED_Drosha"/>
</dbReference>
<dbReference type="GO" id="GO:0031053">
    <property type="term" value="P:primary miRNA processing"/>
    <property type="evidence" value="ECO:0007669"/>
    <property type="project" value="TreeGrafter"/>
</dbReference>
<feature type="region of interest" description="Disordered" evidence="8">
    <location>
        <begin position="1136"/>
        <end position="1172"/>
    </location>
</feature>
<organism evidence="11 12">
    <name type="scientific">Mesorhabditis spiculigera</name>
    <dbReference type="NCBI Taxonomy" id="96644"/>
    <lineage>
        <taxon>Eukaryota</taxon>
        <taxon>Metazoa</taxon>
        <taxon>Ecdysozoa</taxon>
        <taxon>Nematoda</taxon>
        <taxon>Chromadorea</taxon>
        <taxon>Rhabditida</taxon>
        <taxon>Rhabditina</taxon>
        <taxon>Rhabditomorpha</taxon>
        <taxon>Rhabditoidea</taxon>
        <taxon>Rhabditidae</taxon>
        <taxon>Mesorhabditinae</taxon>
        <taxon>Mesorhabditis</taxon>
    </lineage>
</organism>
<reference evidence="11" key="1">
    <citation type="submission" date="2023-06" db="EMBL/GenBank/DDBJ databases">
        <authorList>
            <person name="Delattre M."/>
        </authorList>
    </citation>
    <scope>NUCLEOTIDE SEQUENCE</scope>
    <source>
        <strain evidence="11">AF72</strain>
    </source>
</reference>
<evidence type="ECO:0000256" key="2">
    <source>
        <dbReference type="ARBA" id="ARBA00022722"/>
    </source>
</evidence>
<keyword evidence="3" id="KW-0255">Endonuclease</keyword>
<evidence type="ECO:0000256" key="1">
    <source>
        <dbReference type="ARBA" id="ARBA00010183"/>
    </source>
</evidence>
<dbReference type="InterPro" id="IPR014720">
    <property type="entry name" value="dsRBD_dom"/>
</dbReference>
<dbReference type="SUPFAM" id="SSF69065">
    <property type="entry name" value="RNase III domain-like"/>
    <property type="match status" value="2"/>
</dbReference>
<evidence type="ECO:0000256" key="6">
    <source>
        <dbReference type="PROSITE-ProRule" id="PRU00266"/>
    </source>
</evidence>
<dbReference type="SMART" id="SM00358">
    <property type="entry name" value="DSRM"/>
    <property type="match status" value="1"/>
</dbReference>
<dbReference type="Pfam" id="PF00035">
    <property type="entry name" value="dsrm"/>
    <property type="match status" value="1"/>
</dbReference>
<dbReference type="Pfam" id="PF00636">
    <property type="entry name" value="Ribonuclease_3"/>
    <property type="match status" value="2"/>
</dbReference>
<evidence type="ECO:0000313" key="11">
    <source>
        <dbReference type="EMBL" id="CAJ0581602.1"/>
    </source>
</evidence>
<evidence type="ECO:0000256" key="7">
    <source>
        <dbReference type="SAM" id="Coils"/>
    </source>
</evidence>
<dbReference type="Gene3D" id="3.30.160.20">
    <property type="match status" value="1"/>
</dbReference>
<gene>
    <name evidence="11" type="ORF">MSPICULIGERA_LOCUS19759</name>
</gene>
<dbReference type="SUPFAM" id="SSF54768">
    <property type="entry name" value="dsRNA-binding domain-like"/>
    <property type="match status" value="1"/>
</dbReference>
<feature type="compositionally biased region" description="Polar residues" evidence="8">
    <location>
        <begin position="109"/>
        <end position="119"/>
    </location>
</feature>
<feature type="domain" description="DRBM" evidence="9">
    <location>
        <begin position="1060"/>
        <end position="1133"/>
    </location>
</feature>
<keyword evidence="2" id="KW-0540">Nuclease</keyword>
<dbReference type="PANTHER" id="PTHR11207:SF0">
    <property type="entry name" value="RIBONUCLEASE 3"/>
    <property type="match status" value="1"/>
</dbReference>
<dbReference type="InterPro" id="IPR011907">
    <property type="entry name" value="RNase_III"/>
</dbReference>
<feature type="region of interest" description="Disordered" evidence="8">
    <location>
        <begin position="1"/>
        <end position="179"/>
    </location>
</feature>
<dbReference type="GO" id="GO:0006364">
    <property type="term" value="P:rRNA processing"/>
    <property type="evidence" value="ECO:0007669"/>
    <property type="project" value="InterPro"/>
</dbReference>
<dbReference type="EMBL" id="CATQJA010002663">
    <property type="protein sequence ID" value="CAJ0581602.1"/>
    <property type="molecule type" value="Genomic_DNA"/>
</dbReference>
<keyword evidence="5 6" id="KW-0694">RNA-binding</keyword>
<protein>
    <submittedName>
        <fullName evidence="11">Uncharacterized protein</fullName>
    </submittedName>
</protein>
<dbReference type="SMART" id="SM00535">
    <property type="entry name" value="RIBOc"/>
    <property type="match status" value="2"/>
</dbReference>
<evidence type="ECO:0000313" key="12">
    <source>
        <dbReference type="Proteomes" id="UP001177023"/>
    </source>
</evidence>
<evidence type="ECO:0000259" key="9">
    <source>
        <dbReference type="PROSITE" id="PS50137"/>
    </source>
</evidence>
<keyword evidence="12" id="KW-1185">Reference proteome</keyword>
<evidence type="ECO:0000256" key="8">
    <source>
        <dbReference type="SAM" id="MobiDB-lite"/>
    </source>
</evidence>
<feature type="compositionally biased region" description="Pro residues" evidence="8">
    <location>
        <begin position="141"/>
        <end position="154"/>
    </location>
</feature>
<dbReference type="PANTHER" id="PTHR11207">
    <property type="entry name" value="RIBONUCLEASE III"/>
    <property type="match status" value="1"/>
</dbReference>
<accession>A0AA36D5R5</accession>
<dbReference type="CDD" id="cd00593">
    <property type="entry name" value="RIBOc"/>
    <property type="match status" value="2"/>
</dbReference>
<feature type="compositionally biased region" description="Pro residues" evidence="8">
    <location>
        <begin position="1200"/>
        <end position="1223"/>
    </location>
</feature>
<dbReference type="FunFam" id="1.10.1520.10:FF:000002">
    <property type="entry name" value="Drosha ribonuclease III"/>
    <property type="match status" value="1"/>
</dbReference>
<dbReference type="InterPro" id="IPR036389">
    <property type="entry name" value="RNase_III_sf"/>
</dbReference>
<feature type="compositionally biased region" description="Acidic residues" evidence="8">
    <location>
        <begin position="287"/>
        <end position="300"/>
    </location>
</feature>
<feature type="compositionally biased region" description="Low complexity" evidence="8">
    <location>
        <begin position="76"/>
        <end position="87"/>
    </location>
</feature>
<dbReference type="Proteomes" id="UP001177023">
    <property type="component" value="Unassembled WGS sequence"/>
</dbReference>
<dbReference type="GO" id="GO:0070877">
    <property type="term" value="C:microprocessor complex"/>
    <property type="evidence" value="ECO:0007669"/>
    <property type="project" value="TreeGrafter"/>
</dbReference>
<dbReference type="GO" id="GO:0031054">
    <property type="term" value="P:pre-miRNA processing"/>
    <property type="evidence" value="ECO:0007669"/>
    <property type="project" value="InterPro"/>
</dbReference>
<dbReference type="InterPro" id="IPR044442">
    <property type="entry name" value="RNAse_III_DSRM__animal"/>
</dbReference>
<dbReference type="PROSITE" id="PS50137">
    <property type="entry name" value="DS_RBD"/>
    <property type="match status" value="1"/>
</dbReference>
<feature type="non-terminal residue" evidence="11">
    <location>
        <position position="1"/>
    </location>
</feature>
<dbReference type="Gene3D" id="1.10.1520.10">
    <property type="entry name" value="Ribonuclease III domain"/>
    <property type="match status" value="2"/>
</dbReference>
<dbReference type="PROSITE" id="PS50142">
    <property type="entry name" value="RNASE_3_2"/>
    <property type="match status" value="2"/>
</dbReference>
<feature type="domain" description="RNase III" evidence="10">
    <location>
        <begin position="906"/>
        <end position="1033"/>
    </location>
</feature>
<keyword evidence="7" id="KW-0175">Coiled coil</keyword>
<keyword evidence="4" id="KW-0378">Hydrolase</keyword>
<dbReference type="AlphaFoldDB" id="A0AA36D5R5"/>
<feature type="coiled-coil region" evidence="7">
    <location>
        <begin position="607"/>
        <end position="634"/>
    </location>
</feature>
<feature type="compositionally biased region" description="Basic and acidic residues" evidence="8">
    <location>
        <begin position="126"/>
        <end position="140"/>
    </location>
</feature>
<dbReference type="HAMAP" id="MF_00104">
    <property type="entry name" value="RNase_III"/>
    <property type="match status" value="1"/>
</dbReference>
<dbReference type="Pfam" id="PF26050">
    <property type="entry name" value="Helical_CED_Drosha"/>
    <property type="match status" value="1"/>
</dbReference>
<evidence type="ECO:0000259" key="10">
    <source>
        <dbReference type="PROSITE" id="PS50142"/>
    </source>
</evidence>
<dbReference type="InterPro" id="IPR000999">
    <property type="entry name" value="RNase_III_dom"/>
</dbReference>
<feature type="domain" description="RNase III" evidence="10">
    <location>
        <begin position="672"/>
        <end position="854"/>
    </location>
</feature>
<dbReference type="GO" id="GO:0003723">
    <property type="term" value="F:RNA binding"/>
    <property type="evidence" value="ECO:0007669"/>
    <property type="project" value="UniProtKB-UniRule"/>
</dbReference>
<feature type="region of interest" description="Disordered" evidence="8">
    <location>
        <begin position="1199"/>
        <end position="1223"/>
    </location>
</feature>